<feature type="transmembrane region" description="Helical" evidence="3">
    <location>
        <begin position="1165"/>
        <end position="1185"/>
    </location>
</feature>
<feature type="region of interest" description="Disordered" evidence="2">
    <location>
        <begin position="513"/>
        <end position="532"/>
    </location>
</feature>
<keyword evidence="1" id="KW-0479">Metal-binding</keyword>
<proteinExistence type="predicted"/>
<dbReference type="CDD" id="cd09272">
    <property type="entry name" value="RNase_HI_RT_Ty1"/>
    <property type="match status" value="1"/>
</dbReference>
<keyword evidence="1" id="KW-0863">Zinc-finger</keyword>
<dbReference type="Proteomes" id="UP001189429">
    <property type="component" value="Unassembled WGS sequence"/>
</dbReference>
<evidence type="ECO:0000259" key="4">
    <source>
        <dbReference type="PROSITE" id="PS50158"/>
    </source>
</evidence>
<keyword evidence="6" id="KW-1185">Reference proteome</keyword>
<feature type="region of interest" description="Disordered" evidence="2">
    <location>
        <begin position="263"/>
        <end position="298"/>
    </location>
</feature>
<gene>
    <name evidence="5" type="ORF">PCOR1329_LOCUS32348</name>
</gene>
<evidence type="ECO:0000313" key="5">
    <source>
        <dbReference type="EMBL" id="CAK0835411.1"/>
    </source>
</evidence>
<organism evidence="5 6">
    <name type="scientific">Prorocentrum cordatum</name>
    <dbReference type="NCBI Taxonomy" id="2364126"/>
    <lineage>
        <taxon>Eukaryota</taxon>
        <taxon>Sar</taxon>
        <taxon>Alveolata</taxon>
        <taxon>Dinophyceae</taxon>
        <taxon>Prorocentrales</taxon>
        <taxon>Prorocentraceae</taxon>
        <taxon>Prorocentrum</taxon>
    </lineage>
</organism>
<feature type="region of interest" description="Disordered" evidence="2">
    <location>
        <begin position="725"/>
        <end position="765"/>
    </location>
</feature>
<feature type="domain" description="CCHC-type" evidence="4">
    <location>
        <begin position="246"/>
        <end position="261"/>
    </location>
</feature>
<feature type="non-terminal residue" evidence="5">
    <location>
        <position position="1274"/>
    </location>
</feature>
<evidence type="ECO:0000256" key="3">
    <source>
        <dbReference type="SAM" id="Phobius"/>
    </source>
</evidence>
<dbReference type="PROSITE" id="PS50158">
    <property type="entry name" value="ZF_CCHC"/>
    <property type="match status" value="1"/>
</dbReference>
<feature type="compositionally biased region" description="Basic and acidic residues" evidence="2">
    <location>
        <begin position="219"/>
        <end position="237"/>
    </location>
</feature>
<evidence type="ECO:0000256" key="1">
    <source>
        <dbReference type="PROSITE-ProRule" id="PRU00047"/>
    </source>
</evidence>
<keyword evidence="3" id="KW-0472">Membrane</keyword>
<keyword evidence="3" id="KW-0812">Transmembrane</keyword>
<keyword evidence="1" id="KW-0862">Zinc</keyword>
<reference evidence="5" key="1">
    <citation type="submission" date="2023-10" db="EMBL/GenBank/DDBJ databases">
        <authorList>
            <person name="Chen Y."/>
            <person name="Shah S."/>
            <person name="Dougan E. K."/>
            <person name="Thang M."/>
            <person name="Chan C."/>
        </authorList>
    </citation>
    <scope>NUCLEOTIDE SEQUENCE [LARGE SCALE GENOMIC DNA]</scope>
</reference>
<feature type="compositionally biased region" description="Basic and acidic residues" evidence="2">
    <location>
        <begin position="264"/>
        <end position="273"/>
    </location>
</feature>
<sequence length="1274" mass="138137">MAAIEVVDVRTSMRLQRFDGTDEKWGDWSLRFEAYTALLGFEEFMAAAGQRQDPLLNDQLDEHARQAWRQLKNEYESRSGNRWTAMLRFILNPRDKWAKDREAGIDFFKSLAAWEAIVAEHVDQSGEAVSEHVRASVLLGHAPDPYREMLRQAPEEVKLTFSAARSHIRGYYSVPDVGGVVPAQVDAVRAQPPNGKANGKGKTHKSEKSGGKSGRHQKGKDPKTISKGRDGGKHAKDQTEYFDGECGYCGKWGHKRADCRKKKANDSTKEPGHTRAVQGDAASSSAQQPADGTVKAAPGYFDGKPDGWVFAVTAQPNGRVAKVGGSILIDSGSDDHLCRHRFVPEAPISAAVDAPRLFDVQQRPLQTAGPRGVEMTMKEGIAATADFLVANVNDDLLSMGKLLRQGLRFNLSLEDGLYMVKGHRSVQLTLERNCLRLPIVAAGPAAEARHCRGAAERQDAAAAPVLNADSSVGAMRARLRGLCVPIYGAKAELWDRLTAAEAAVRRPEAERAHKQAVKEQLGVQHDPVDARGSERKAPLISFDFGFCKTADEDGDPSKVEDTYATMLVAFSSDAGVVKFIPCPSKSASPCAIAGIEQFTRRLEAGKCRLKTDSEPASKAILDGAVAELTGKVTPELTPKHSSQSNPAEAAVKVAEGQARVLRLDLERRCGTKITAAMPIWAWVMRHAGWLHERYPRRAGGQTPREIAAGTPYNGDICTFGETVEATTGSPARGDRDPEGDVVMGAPPPQAERRGLPPGAEASEGKRARVAAAHELDVGNIDDSPDAFWEGISDEVEDPTEHMFDVGAQGELDKKLALEHLQSLLDHGVGEDIPMSEAVGMKHITTRWEKQWSGGEIHECGTTCEHLKRLRARFEHGAELKANPKYLDHVVETLNLGSASTAPAPGVPAHKAFMGYLMGTRDAVNWPPSPTEGYGDSDWASDLQTRRSQSSGKIEIDNIPTHSFSRRQAIVATCSGVAEYYAATAVAEDLLYFKSLLEFMGFTVAAALLTDSSAARGIAKREGVGKVRSLEARVLWLQQAIKRKLMDLGTVGTDDNEADLGTKILGYERFAKLRTMNGIYTDMGQVAESDHQLEEVDFDVGAAARVRRAPGVAASPSATRSAALAMITAAVALLQGCDGPAAECDGYYGTEVCPKDGMVASDWTSYWLVLVVRALVVAIVFGYAGLRYASWGKQEWLLVQTEPDNAKDNNIDSGIGCLPSTSTKSTVDQSNRMRRAAGTQSQTTHKWRWATPRSQPLSISMHGAFLEVHAGSEAK</sequence>
<feature type="region of interest" description="Disordered" evidence="2">
    <location>
        <begin position="189"/>
        <end position="237"/>
    </location>
</feature>
<dbReference type="InterPro" id="IPR001878">
    <property type="entry name" value="Znf_CCHC"/>
</dbReference>
<keyword evidence="3" id="KW-1133">Transmembrane helix</keyword>
<accession>A0ABN9STC3</accession>
<name>A0ABN9STC3_9DINO</name>
<evidence type="ECO:0000313" key="6">
    <source>
        <dbReference type="Proteomes" id="UP001189429"/>
    </source>
</evidence>
<protein>
    <recommendedName>
        <fullName evidence="4">CCHC-type domain-containing protein</fullName>
    </recommendedName>
</protein>
<evidence type="ECO:0000256" key="2">
    <source>
        <dbReference type="SAM" id="MobiDB-lite"/>
    </source>
</evidence>
<comment type="caution">
    <text evidence="5">The sequence shown here is derived from an EMBL/GenBank/DDBJ whole genome shotgun (WGS) entry which is preliminary data.</text>
</comment>
<dbReference type="EMBL" id="CAUYUJ010013075">
    <property type="protein sequence ID" value="CAK0835411.1"/>
    <property type="molecule type" value="Genomic_DNA"/>
</dbReference>